<dbReference type="InterPro" id="IPR033734">
    <property type="entry name" value="Jacalin-like_lectin_dom_plant"/>
</dbReference>
<protein>
    <recommendedName>
        <fullName evidence="2">Jacalin-type lectin domain-containing protein</fullName>
    </recommendedName>
</protein>
<evidence type="ECO:0000313" key="3">
    <source>
        <dbReference type="EMBL" id="THU73496.1"/>
    </source>
</evidence>
<dbReference type="SUPFAM" id="SSF51101">
    <property type="entry name" value="Mannose-binding lectins"/>
    <property type="match status" value="1"/>
</dbReference>
<dbReference type="Proteomes" id="UP000317650">
    <property type="component" value="Chromosome 4"/>
</dbReference>
<dbReference type="PROSITE" id="PS51752">
    <property type="entry name" value="JACALIN_LECTIN"/>
    <property type="match status" value="1"/>
</dbReference>
<dbReference type="CDD" id="cd09612">
    <property type="entry name" value="Jacalin"/>
    <property type="match status" value="1"/>
</dbReference>
<comment type="caution">
    <text evidence="3">The sequence shown here is derived from an EMBL/GenBank/DDBJ whole genome shotgun (WGS) entry which is preliminary data.</text>
</comment>
<dbReference type="SMART" id="SM00915">
    <property type="entry name" value="Jacalin"/>
    <property type="match status" value="1"/>
</dbReference>
<keyword evidence="4" id="KW-1185">Reference proteome</keyword>
<dbReference type="AlphaFoldDB" id="A0A4S8KE39"/>
<dbReference type="GO" id="GO:0030246">
    <property type="term" value="F:carbohydrate binding"/>
    <property type="evidence" value="ECO:0007669"/>
    <property type="project" value="UniProtKB-KW"/>
</dbReference>
<gene>
    <name evidence="3" type="ORF">C4D60_Mb04t23480</name>
</gene>
<dbReference type="Pfam" id="PF01419">
    <property type="entry name" value="Jacalin"/>
    <property type="match status" value="1"/>
</dbReference>
<dbReference type="EMBL" id="PYDT01000001">
    <property type="protein sequence ID" value="THU73496.1"/>
    <property type="molecule type" value="Genomic_DNA"/>
</dbReference>
<dbReference type="STRING" id="52838.A0A4S8KE39"/>
<proteinExistence type="predicted"/>
<evidence type="ECO:0000256" key="1">
    <source>
        <dbReference type="ARBA" id="ARBA00022734"/>
    </source>
</evidence>
<evidence type="ECO:0000259" key="2">
    <source>
        <dbReference type="PROSITE" id="PS51752"/>
    </source>
</evidence>
<accession>A0A4S8KE39</accession>
<sequence>MTFSKVCSCWKLLYQWPLSWVKKNSESDGSHPPAPDETSHARKPSVVYTCGPCGGAGGSERNMGADPGTRILKVMVRHGLAVDAIRILYRRDGRDDWTDWWGGRGGQLSEVVLDDERDEYLACMSGRYGICGGHLVIRSLTFATNKRTYGPFGVEDGAPFKLDAGGQRIVGFFARAGHFLDAIGVYTA</sequence>
<dbReference type="Gene3D" id="2.100.10.30">
    <property type="entry name" value="Jacalin-like lectin domain"/>
    <property type="match status" value="1"/>
</dbReference>
<organism evidence="3 4">
    <name type="scientific">Musa balbisiana</name>
    <name type="common">Banana</name>
    <dbReference type="NCBI Taxonomy" id="52838"/>
    <lineage>
        <taxon>Eukaryota</taxon>
        <taxon>Viridiplantae</taxon>
        <taxon>Streptophyta</taxon>
        <taxon>Embryophyta</taxon>
        <taxon>Tracheophyta</taxon>
        <taxon>Spermatophyta</taxon>
        <taxon>Magnoliopsida</taxon>
        <taxon>Liliopsida</taxon>
        <taxon>Zingiberales</taxon>
        <taxon>Musaceae</taxon>
        <taxon>Musa</taxon>
    </lineage>
</organism>
<reference evidence="3 4" key="1">
    <citation type="journal article" date="2019" name="Nat. Plants">
        <title>Genome sequencing of Musa balbisiana reveals subgenome evolution and function divergence in polyploid bananas.</title>
        <authorList>
            <person name="Yao X."/>
        </authorList>
    </citation>
    <scope>NUCLEOTIDE SEQUENCE [LARGE SCALE GENOMIC DNA]</scope>
    <source>
        <strain evidence="4">cv. DH-PKW</strain>
        <tissue evidence="3">Leaves</tissue>
    </source>
</reference>
<dbReference type="InterPro" id="IPR001229">
    <property type="entry name" value="Jacalin-like_lectin_dom"/>
</dbReference>
<dbReference type="PANTHER" id="PTHR46506">
    <property type="entry name" value="OS05G0143600 PROTEIN"/>
    <property type="match status" value="1"/>
</dbReference>
<feature type="domain" description="Jacalin-type lectin" evidence="2">
    <location>
        <begin position="47"/>
        <end position="188"/>
    </location>
</feature>
<evidence type="ECO:0000313" key="4">
    <source>
        <dbReference type="Proteomes" id="UP000317650"/>
    </source>
</evidence>
<dbReference type="InterPro" id="IPR036404">
    <property type="entry name" value="Jacalin-like_lectin_dom_sf"/>
</dbReference>
<name>A0A4S8KE39_MUSBA</name>
<keyword evidence="1" id="KW-0430">Lectin</keyword>